<dbReference type="EMBL" id="QEAO01000008">
    <property type="protein sequence ID" value="TPX35557.1"/>
    <property type="molecule type" value="Genomic_DNA"/>
</dbReference>
<dbReference type="Proteomes" id="UP000319731">
    <property type="component" value="Unassembled WGS sequence"/>
</dbReference>
<protein>
    <recommendedName>
        <fullName evidence="2">Endonuclease/exonuclease/phosphatase domain-containing protein</fullName>
    </recommendedName>
</protein>
<comment type="caution">
    <text evidence="3">The sequence shown here is derived from an EMBL/GenBank/DDBJ whole genome shotgun (WGS) entry which is preliminary data.</text>
</comment>
<dbReference type="GO" id="GO:0000175">
    <property type="term" value="F:3'-5'-RNA exonuclease activity"/>
    <property type="evidence" value="ECO:0007669"/>
    <property type="project" value="TreeGrafter"/>
</dbReference>
<accession>A0A507C351</accession>
<reference evidence="3 4" key="1">
    <citation type="journal article" date="2019" name="Sci. Rep.">
        <title>Comparative genomics of chytrid fungi reveal insights into the obligate biotrophic and pathogenic lifestyle of Synchytrium endobioticum.</title>
        <authorList>
            <person name="van de Vossenberg B.T.L.H."/>
            <person name="Warris S."/>
            <person name="Nguyen H.D.T."/>
            <person name="van Gent-Pelzer M.P.E."/>
            <person name="Joly D.L."/>
            <person name="van de Geest H.C."/>
            <person name="Bonants P.J.M."/>
            <person name="Smith D.S."/>
            <person name="Levesque C.A."/>
            <person name="van der Lee T.A.J."/>
        </authorList>
    </citation>
    <scope>NUCLEOTIDE SEQUENCE [LARGE SCALE GENOMIC DNA]</scope>
    <source>
        <strain evidence="3 4">JEL517</strain>
    </source>
</reference>
<evidence type="ECO:0000259" key="2">
    <source>
        <dbReference type="Pfam" id="PF03372"/>
    </source>
</evidence>
<dbReference type="Pfam" id="PF03372">
    <property type="entry name" value="Exo_endo_phos"/>
    <property type="match status" value="1"/>
</dbReference>
<keyword evidence="4" id="KW-1185">Reference proteome</keyword>
<dbReference type="OrthoDB" id="428734at2759"/>
<dbReference type="RefSeq" id="XP_031026030.1">
    <property type="nucleotide sequence ID" value="XM_031167974.1"/>
</dbReference>
<sequence length="409" mass="46615">MDAEDHDMPKRNGKRNREGDEDQHKDDGLQWMRGRSGSPLYRRPWVNIPLSKPLGRTLGFSLLTYNLLSPTHAANHSYLYSTPTYKYGPEVLDWRSRAPKIFAELQYYDADIVCLQEVDAQYWHTLFEPKMRQMGYHGIYKKRTGGKPDGAALFYKTHKFAILASKAIEYVDQADGTDRDNVGLVGLLQARDVDGPCVCIATTHLLFNPRRGMIKLAQIQCLAEAAAELANIGEQLGMKIPIVITGDMNFTPGSLIYEYLVRGSAHVSWRVDEYLSGQQRAQPNSREWNEGFDSMFSSQSPATHQLPLRLKSALRPHHHVETRYQYVSTCHDLDNQLVDFIFYGSRRRSSQEDEEEIQEELIDVSLQCTGYLEPPTIKDHLRLPNQELPSDHVLLLVGFEFDGLNPASN</sequence>
<dbReference type="InterPro" id="IPR036691">
    <property type="entry name" value="Endo/exonu/phosph_ase_sf"/>
</dbReference>
<feature type="region of interest" description="Disordered" evidence="1">
    <location>
        <begin position="1"/>
        <end position="35"/>
    </location>
</feature>
<dbReference type="AlphaFoldDB" id="A0A507C351"/>
<name>A0A507C351_9FUNG</name>
<evidence type="ECO:0000313" key="3">
    <source>
        <dbReference type="EMBL" id="TPX35557.1"/>
    </source>
</evidence>
<dbReference type="GeneID" id="42003271"/>
<evidence type="ECO:0000313" key="4">
    <source>
        <dbReference type="Proteomes" id="UP000319731"/>
    </source>
</evidence>
<dbReference type="InterPro" id="IPR005135">
    <property type="entry name" value="Endo/exonuclease/phosphatase"/>
</dbReference>
<dbReference type="PANTHER" id="PTHR12121">
    <property type="entry name" value="CARBON CATABOLITE REPRESSOR PROTEIN 4"/>
    <property type="match status" value="1"/>
</dbReference>
<feature type="domain" description="Endonuclease/exonuclease/phosphatase" evidence="2">
    <location>
        <begin position="63"/>
        <end position="392"/>
    </location>
</feature>
<dbReference type="PANTHER" id="PTHR12121:SF34">
    <property type="entry name" value="PROTEIN ANGEL"/>
    <property type="match status" value="1"/>
</dbReference>
<dbReference type="Gene3D" id="3.60.10.10">
    <property type="entry name" value="Endonuclease/exonuclease/phosphatase"/>
    <property type="match status" value="1"/>
</dbReference>
<gene>
    <name evidence="3" type="ORF">SmJEL517_g02046</name>
</gene>
<dbReference type="SUPFAM" id="SSF56219">
    <property type="entry name" value="DNase I-like"/>
    <property type="match status" value="1"/>
</dbReference>
<dbReference type="InterPro" id="IPR050410">
    <property type="entry name" value="CCR4/nocturin_mRNA_transcr"/>
</dbReference>
<proteinExistence type="predicted"/>
<organism evidence="3 4">
    <name type="scientific">Synchytrium microbalum</name>
    <dbReference type="NCBI Taxonomy" id="1806994"/>
    <lineage>
        <taxon>Eukaryota</taxon>
        <taxon>Fungi</taxon>
        <taxon>Fungi incertae sedis</taxon>
        <taxon>Chytridiomycota</taxon>
        <taxon>Chytridiomycota incertae sedis</taxon>
        <taxon>Chytridiomycetes</taxon>
        <taxon>Synchytriales</taxon>
        <taxon>Synchytriaceae</taxon>
        <taxon>Synchytrium</taxon>
    </lineage>
</organism>
<evidence type="ECO:0000256" key="1">
    <source>
        <dbReference type="SAM" id="MobiDB-lite"/>
    </source>
</evidence>
<feature type="compositionally biased region" description="Basic and acidic residues" evidence="1">
    <location>
        <begin position="1"/>
        <end position="28"/>
    </location>
</feature>